<accession>A0A0C3FSF6</accession>
<dbReference type="GO" id="GO:0016773">
    <property type="term" value="F:phosphotransferase activity, alcohol group as acceptor"/>
    <property type="evidence" value="ECO:0007669"/>
    <property type="project" value="UniProtKB-ARBA"/>
</dbReference>
<dbReference type="HOGENOM" id="CLU_013399_0_0_1"/>
<dbReference type="PANTHER" id="PTHR12358">
    <property type="entry name" value="SPHINGOSINE KINASE"/>
    <property type="match status" value="1"/>
</dbReference>
<dbReference type="AlphaFoldDB" id="A0A0C3FSF6"/>
<dbReference type="InterPro" id="IPR001206">
    <property type="entry name" value="Diacylglycerol_kinase_cat_dom"/>
</dbReference>
<dbReference type="PROSITE" id="PS50146">
    <property type="entry name" value="DAGK"/>
    <property type="match status" value="1"/>
</dbReference>
<dbReference type="PANTHER" id="PTHR12358:SF31">
    <property type="entry name" value="ACYLGLYCEROL KINASE, MITOCHONDRIAL"/>
    <property type="match status" value="1"/>
</dbReference>
<dbReference type="SMART" id="SM00046">
    <property type="entry name" value="DAGKc"/>
    <property type="match status" value="1"/>
</dbReference>
<dbReference type="OrthoDB" id="3853857at2759"/>
<dbReference type="GO" id="GO:0046512">
    <property type="term" value="P:sphingosine biosynthetic process"/>
    <property type="evidence" value="ECO:0007669"/>
    <property type="project" value="TreeGrafter"/>
</dbReference>
<dbReference type="GO" id="GO:0016020">
    <property type="term" value="C:membrane"/>
    <property type="evidence" value="ECO:0007669"/>
    <property type="project" value="TreeGrafter"/>
</dbReference>
<dbReference type="STRING" id="765440.A0A0C3FSF6"/>
<reference evidence="3" key="2">
    <citation type="submission" date="2015-01" db="EMBL/GenBank/DDBJ databases">
        <title>Evolutionary Origins and Diversification of the Mycorrhizal Mutualists.</title>
        <authorList>
            <consortium name="DOE Joint Genome Institute"/>
            <consortium name="Mycorrhizal Genomics Consortium"/>
            <person name="Kohler A."/>
            <person name="Kuo A."/>
            <person name="Nagy L.G."/>
            <person name="Floudas D."/>
            <person name="Copeland A."/>
            <person name="Barry K.W."/>
            <person name="Cichocki N."/>
            <person name="Veneault-Fourrey C."/>
            <person name="LaButti K."/>
            <person name="Lindquist E.A."/>
            <person name="Lipzen A."/>
            <person name="Lundell T."/>
            <person name="Morin E."/>
            <person name="Murat C."/>
            <person name="Riley R."/>
            <person name="Ohm R."/>
            <person name="Sun H."/>
            <person name="Tunlid A."/>
            <person name="Henrissat B."/>
            <person name="Grigoriev I.V."/>
            <person name="Hibbett D.S."/>
            <person name="Martin F."/>
        </authorList>
    </citation>
    <scope>NUCLEOTIDE SEQUENCE [LARGE SCALE GENOMIC DNA]</scope>
    <source>
        <strain evidence="3">F 1598</strain>
    </source>
</reference>
<dbReference type="Gene3D" id="3.40.50.10330">
    <property type="entry name" value="Probable inorganic polyphosphate/atp-NAD kinase, domain 1"/>
    <property type="match status" value="1"/>
</dbReference>
<dbReference type="InParanoid" id="A0A0C3FSF6"/>
<evidence type="ECO:0000259" key="1">
    <source>
        <dbReference type="PROSITE" id="PS50146"/>
    </source>
</evidence>
<organism evidence="2 3">
    <name type="scientific">Piloderma croceum (strain F 1598)</name>
    <dbReference type="NCBI Taxonomy" id="765440"/>
    <lineage>
        <taxon>Eukaryota</taxon>
        <taxon>Fungi</taxon>
        <taxon>Dikarya</taxon>
        <taxon>Basidiomycota</taxon>
        <taxon>Agaricomycotina</taxon>
        <taxon>Agaricomycetes</taxon>
        <taxon>Agaricomycetidae</taxon>
        <taxon>Atheliales</taxon>
        <taxon>Atheliaceae</taxon>
        <taxon>Piloderma</taxon>
    </lineage>
</organism>
<dbReference type="Pfam" id="PF24321">
    <property type="entry name" value="DUF7493"/>
    <property type="match status" value="1"/>
</dbReference>
<keyword evidence="3" id="KW-1185">Reference proteome</keyword>
<protein>
    <recommendedName>
        <fullName evidence="1">DAGKc domain-containing protein</fullName>
    </recommendedName>
</protein>
<evidence type="ECO:0000313" key="2">
    <source>
        <dbReference type="EMBL" id="KIM87130.1"/>
    </source>
</evidence>
<reference evidence="2 3" key="1">
    <citation type="submission" date="2014-04" db="EMBL/GenBank/DDBJ databases">
        <authorList>
            <consortium name="DOE Joint Genome Institute"/>
            <person name="Kuo A."/>
            <person name="Tarkka M."/>
            <person name="Buscot F."/>
            <person name="Kohler A."/>
            <person name="Nagy L.G."/>
            <person name="Floudas D."/>
            <person name="Copeland A."/>
            <person name="Barry K.W."/>
            <person name="Cichocki N."/>
            <person name="Veneault-Fourrey C."/>
            <person name="LaButti K."/>
            <person name="Lindquist E.A."/>
            <person name="Lipzen A."/>
            <person name="Lundell T."/>
            <person name="Morin E."/>
            <person name="Murat C."/>
            <person name="Sun H."/>
            <person name="Tunlid A."/>
            <person name="Henrissat B."/>
            <person name="Grigoriev I.V."/>
            <person name="Hibbett D.S."/>
            <person name="Martin F."/>
            <person name="Nordberg H.P."/>
            <person name="Cantor M.N."/>
            <person name="Hua S.X."/>
        </authorList>
    </citation>
    <scope>NUCLEOTIDE SEQUENCE [LARGE SCALE GENOMIC DNA]</scope>
    <source>
        <strain evidence="2 3">F 1598</strain>
    </source>
</reference>
<dbReference type="InterPro" id="IPR017438">
    <property type="entry name" value="ATP-NAD_kinase_N"/>
</dbReference>
<dbReference type="SUPFAM" id="SSF111331">
    <property type="entry name" value="NAD kinase/diacylglycerol kinase-like"/>
    <property type="match status" value="1"/>
</dbReference>
<sequence>MTVESAQELTVTSQHGKLLTLSFTDTILFIKQQETQAKIPIRQVIGAYYSETSLDVYFLSKEKKKGDLSLVKVEGKVKDTNNAENWSNALMDVAYQGVKRCRKLKVLINPFGGKGKARSIFNKVVEPIFRAARCSLDVTYTTHHKHAVEITKELCLDYDVFVILSGDGLIHEALNGFALHAQSAQAFKIPIAQIPTGSANATSLNLLGLEDGFDVSAAALNVIKGRPMKVDLFAFTQGDTRTISFMSQALGLMAELDIGTNNWRWMGDTRFVLGFLRGLITYKSCPVTLQIKVAEQDKSKIVEALRLKHAGKTIGAQSASENSLEESIPPLTQAVDEKDGWITYDQPMLFVYAGQGPYISRDLMQFPVSLPEDGFIDIAVQEHTNRLEALKAVTDDIGPTGQAFWKDSQHYFKATAYRVRPQTSKGYVTVDGEAFPLEDFQVEVLKGLGTFMSPYGHYAADLLRNGKNV</sequence>
<dbReference type="InterPro" id="IPR055916">
    <property type="entry name" value="DUF7493"/>
</dbReference>
<dbReference type="GO" id="GO:0001727">
    <property type="term" value="F:lipid kinase activity"/>
    <property type="evidence" value="ECO:0007669"/>
    <property type="project" value="UniProtKB-ARBA"/>
</dbReference>
<dbReference type="GO" id="GO:0005737">
    <property type="term" value="C:cytoplasm"/>
    <property type="evidence" value="ECO:0007669"/>
    <property type="project" value="TreeGrafter"/>
</dbReference>
<dbReference type="Gene3D" id="2.60.200.40">
    <property type="match status" value="1"/>
</dbReference>
<dbReference type="EMBL" id="KN832980">
    <property type="protein sequence ID" value="KIM87130.1"/>
    <property type="molecule type" value="Genomic_DNA"/>
</dbReference>
<gene>
    <name evidence="2" type="ORF">PILCRDRAFT_815592</name>
</gene>
<name>A0A0C3FSF6_PILCF</name>
<dbReference type="Pfam" id="PF00781">
    <property type="entry name" value="DAGK_cat"/>
    <property type="match status" value="1"/>
</dbReference>
<dbReference type="InterPro" id="IPR050187">
    <property type="entry name" value="Lipid_Phosphate_FormReg"/>
</dbReference>
<dbReference type="Proteomes" id="UP000054166">
    <property type="component" value="Unassembled WGS sequence"/>
</dbReference>
<proteinExistence type="predicted"/>
<dbReference type="FunCoup" id="A0A0C3FSF6">
    <property type="interactions" value="171"/>
</dbReference>
<dbReference type="InterPro" id="IPR016064">
    <property type="entry name" value="NAD/diacylglycerol_kinase_sf"/>
</dbReference>
<feature type="domain" description="DAGKc" evidence="1">
    <location>
        <begin position="99"/>
        <end position="239"/>
    </location>
</feature>
<evidence type="ECO:0000313" key="3">
    <source>
        <dbReference type="Proteomes" id="UP000054166"/>
    </source>
</evidence>